<evidence type="ECO:0000313" key="7">
    <source>
        <dbReference type="Proteomes" id="UP000054248"/>
    </source>
</evidence>
<dbReference type="InterPro" id="IPR001680">
    <property type="entry name" value="WD40_rpt"/>
</dbReference>
<proteinExistence type="predicted"/>
<feature type="repeat" description="WD" evidence="3">
    <location>
        <begin position="575"/>
        <end position="616"/>
    </location>
</feature>
<dbReference type="InterPro" id="IPR027417">
    <property type="entry name" value="P-loop_NTPase"/>
</dbReference>
<dbReference type="PRINTS" id="PR00320">
    <property type="entry name" value="GPROTEINBRPT"/>
</dbReference>
<dbReference type="PROSITE" id="PS00678">
    <property type="entry name" value="WD_REPEATS_1"/>
    <property type="match status" value="3"/>
</dbReference>
<evidence type="ECO:0000256" key="3">
    <source>
        <dbReference type="PROSITE-ProRule" id="PRU00221"/>
    </source>
</evidence>
<dbReference type="Gene3D" id="3.40.50.300">
    <property type="entry name" value="P-loop containing nucleotide triphosphate hydrolases"/>
    <property type="match status" value="1"/>
</dbReference>
<evidence type="ECO:0000313" key="6">
    <source>
        <dbReference type="EMBL" id="KIO29546.1"/>
    </source>
</evidence>
<feature type="repeat" description="WD" evidence="3">
    <location>
        <begin position="618"/>
        <end position="659"/>
    </location>
</feature>
<accession>A0A0C3QND1</accession>
<dbReference type="SUPFAM" id="SSF50978">
    <property type="entry name" value="WD40 repeat-like"/>
    <property type="match status" value="1"/>
</dbReference>
<feature type="non-terminal residue" evidence="6">
    <location>
        <position position="983"/>
    </location>
</feature>
<feature type="domain" description="Nephrocystin 3-like N-terminal" evidence="5">
    <location>
        <begin position="13"/>
        <end position="171"/>
    </location>
</feature>
<dbReference type="Proteomes" id="UP000054248">
    <property type="component" value="Unassembled WGS sequence"/>
</dbReference>
<evidence type="ECO:0000259" key="4">
    <source>
        <dbReference type="Pfam" id="PF12894"/>
    </source>
</evidence>
<feature type="repeat" description="WD" evidence="3">
    <location>
        <begin position="661"/>
        <end position="702"/>
    </location>
</feature>
<name>A0A0C3QND1_9AGAM</name>
<protein>
    <submittedName>
        <fullName evidence="6">Uncharacterized protein</fullName>
    </submittedName>
</protein>
<gene>
    <name evidence="6" type="ORF">M407DRAFT_227293</name>
</gene>
<keyword evidence="7" id="KW-1185">Reference proteome</keyword>
<feature type="repeat" description="WD" evidence="3">
    <location>
        <begin position="963"/>
        <end position="983"/>
    </location>
</feature>
<dbReference type="PANTHER" id="PTHR44019">
    <property type="entry name" value="WD REPEAT-CONTAINING PROTEIN 55"/>
    <property type="match status" value="1"/>
</dbReference>
<dbReference type="InterPro" id="IPR019775">
    <property type="entry name" value="WD40_repeat_CS"/>
</dbReference>
<dbReference type="PROSITE" id="PS50294">
    <property type="entry name" value="WD_REPEATS_REGION"/>
    <property type="match status" value="9"/>
</dbReference>
<feature type="repeat" description="WD" evidence="3">
    <location>
        <begin position="920"/>
        <end position="961"/>
    </location>
</feature>
<feature type="repeat" description="WD" evidence="3">
    <location>
        <begin position="788"/>
        <end position="829"/>
    </location>
</feature>
<dbReference type="STRING" id="1051891.A0A0C3QND1"/>
<dbReference type="InterPro" id="IPR020472">
    <property type="entry name" value="WD40_PAC1"/>
</dbReference>
<organism evidence="6 7">
    <name type="scientific">Tulasnella calospora MUT 4182</name>
    <dbReference type="NCBI Taxonomy" id="1051891"/>
    <lineage>
        <taxon>Eukaryota</taxon>
        <taxon>Fungi</taxon>
        <taxon>Dikarya</taxon>
        <taxon>Basidiomycota</taxon>
        <taxon>Agaricomycotina</taxon>
        <taxon>Agaricomycetes</taxon>
        <taxon>Cantharellales</taxon>
        <taxon>Tulasnellaceae</taxon>
        <taxon>Tulasnella</taxon>
    </lineage>
</organism>
<feature type="non-terminal residue" evidence="6">
    <location>
        <position position="1"/>
    </location>
</feature>
<evidence type="ECO:0000256" key="2">
    <source>
        <dbReference type="ARBA" id="ARBA00022737"/>
    </source>
</evidence>
<keyword evidence="1 3" id="KW-0853">WD repeat</keyword>
<feature type="repeat" description="WD" evidence="3">
    <location>
        <begin position="747"/>
        <end position="788"/>
    </location>
</feature>
<reference evidence="6 7" key="1">
    <citation type="submission" date="2014-04" db="EMBL/GenBank/DDBJ databases">
        <authorList>
            <consortium name="DOE Joint Genome Institute"/>
            <person name="Kuo A."/>
            <person name="Girlanda M."/>
            <person name="Perotto S."/>
            <person name="Kohler A."/>
            <person name="Nagy L.G."/>
            <person name="Floudas D."/>
            <person name="Copeland A."/>
            <person name="Barry K.W."/>
            <person name="Cichocki N."/>
            <person name="Veneault-Fourrey C."/>
            <person name="LaButti K."/>
            <person name="Lindquist E.A."/>
            <person name="Lipzen A."/>
            <person name="Lundell T."/>
            <person name="Morin E."/>
            <person name="Murat C."/>
            <person name="Sun H."/>
            <person name="Tunlid A."/>
            <person name="Henrissat B."/>
            <person name="Grigoriev I.V."/>
            <person name="Hibbett D.S."/>
            <person name="Martin F."/>
            <person name="Nordberg H.P."/>
            <person name="Cantor M.N."/>
            <person name="Hua S.X."/>
        </authorList>
    </citation>
    <scope>NUCLEOTIDE SEQUENCE [LARGE SCALE GENOMIC DNA]</scope>
    <source>
        <strain evidence="6 7">MUT 4182</strain>
    </source>
</reference>
<evidence type="ECO:0000256" key="1">
    <source>
        <dbReference type="ARBA" id="ARBA00022574"/>
    </source>
</evidence>
<dbReference type="SUPFAM" id="SSF52540">
    <property type="entry name" value="P-loop containing nucleoside triphosphate hydrolases"/>
    <property type="match status" value="1"/>
</dbReference>
<dbReference type="PROSITE" id="PS50082">
    <property type="entry name" value="WD_REPEATS_2"/>
    <property type="match status" value="9"/>
</dbReference>
<dbReference type="SUPFAM" id="SSF50998">
    <property type="entry name" value="Quinoprotein alcohol dehydrogenase-like"/>
    <property type="match status" value="1"/>
</dbReference>
<dbReference type="AlphaFoldDB" id="A0A0C3QND1"/>
<dbReference type="InterPro" id="IPR024977">
    <property type="entry name" value="Apc4-like_WD40_dom"/>
</dbReference>
<dbReference type="InterPro" id="IPR036322">
    <property type="entry name" value="WD40_repeat_dom_sf"/>
</dbReference>
<reference evidence="7" key="2">
    <citation type="submission" date="2015-01" db="EMBL/GenBank/DDBJ databases">
        <title>Evolutionary Origins and Diversification of the Mycorrhizal Mutualists.</title>
        <authorList>
            <consortium name="DOE Joint Genome Institute"/>
            <consortium name="Mycorrhizal Genomics Consortium"/>
            <person name="Kohler A."/>
            <person name="Kuo A."/>
            <person name="Nagy L.G."/>
            <person name="Floudas D."/>
            <person name="Copeland A."/>
            <person name="Barry K.W."/>
            <person name="Cichocki N."/>
            <person name="Veneault-Fourrey C."/>
            <person name="LaButti K."/>
            <person name="Lindquist E.A."/>
            <person name="Lipzen A."/>
            <person name="Lundell T."/>
            <person name="Morin E."/>
            <person name="Murat C."/>
            <person name="Riley R."/>
            <person name="Ohm R."/>
            <person name="Sun H."/>
            <person name="Tunlid A."/>
            <person name="Henrissat B."/>
            <person name="Grigoriev I.V."/>
            <person name="Hibbett D.S."/>
            <person name="Martin F."/>
        </authorList>
    </citation>
    <scope>NUCLEOTIDE SEQUENCE [LARGE SCALE GENOMIC DNA]</scope>
    <source>
        <strain evidence="7">MUT 4182</strain>
    </source>
</reference>
<dbReference type="InterPro" id="IPR056884">
    <property type="entry name" value="NPHP3-like_N"/>
</dbReference>
<dbReference type="OrthoDB" id="3027122at2759"/>
<dbReference type="InterPro" id="IPR015943">
    <property type="entry name" value="WD40/YVTN_repeat-like_dom_sf"/>
</dbReference>
<dbReference type="Pfam" id="PF24883">
    <property type="entry name" value="NPHP3_N"/>
    <property type="match status" value="1"/>
</dbReference>
<dbReference type="HOGENOM" id="CLU_000288_6_0_1"/>
<dbReference type="InterPro" id="IPR050505">
    <property type="entry name" value="WDR55/POC1"/>
</dbReference>
<dbReference type="Pfam" id="PF12894">
    <property type="entry name" value="ANAPC4_WD40"/>
    <property type="match status" value="1"/>
</dbReference>
<dbReference type="CDD" id="cd00200">
    <property type="entry name" value="WD40"/>
    <property type="match status" value="1"/>
</dbReference>
<feature type="repeat" description="WD" evidence="3">
    <location>
        <begin position="831"/>
        <end position="863"/>
    </location>
</feature>
<dbReference type="EMBL" id="KN822981">
    <property type="protein sequence ID" value="KIO29546.1"/>
    <property type="molecule type" value="Genomic_DNA"/>
</dbReference>
<dbReference type="Gene3D" id="2.130.10.10">
    <property type="entry name" value="YVTN repeat-like/Quinoprotein amine dehydrogenase"/>
    <property type="match status" value="5"/>
</dbReference>
<feature type="domain" description="Anaphase-promoting complex subunit 4-like WD40" evidence="4">
    <location>
        <begin position="571"/>
        <end position="614"/>
    </location>
</feature>
<sequence length="983" mass="108143">ICFPGTRLDILKRIENWIRNVSLTDPVLWICGMAGRGKSTIASTVAHNWRSRASCAVFHFRRGQSALNSRVLCALARQLGSSLVPDVKNAVLESVRENEGVAEPGRRLDEQFETLFVAPMAKLKNHPYPILIVVDALDECDNSKDAVDFVRLIHKHASSFPTNVKFLLTCRPEDPIRRHLESKQWQKEDLDSAPGINNDLARFIQHACTQIRDDHDLSEDWPSSGDIEQLVKMSQGVFQWARTVATYLGDGSPVDRLWALLKRPSTWSGLDDLYHQILSKAFDNLRLDPVRQDILCRVLGTLVVAPHPVSLDVIATLYSKHEIFDGIETGRIIPFLRKDVLADLNSLLFIPESPAQPMRLMHTSIRDLLASELRCKQQPFYVDSSRCHQQLANVCLEIMLGDLKENICNLSEVSKPGSEVQDIVDREISKGVQYCCRAWSTHVTQGVKWPRPGESTATGELAYFELFSKEKLMCWLEVMSLVGGTMDAIIAANEVNEWLLVNMPKQDLLTALWRDVRRFIDMFLEPISFGPLHIYISALPHCPTKTEIWNIYGKLAKVRILHGHRMSTWPSHVWTRPFDAEVTSVAFSPDGKVLAVGSEDGTVRLLDIQTGTLLGEPLAGHKDTVWSVDFSPNGKILASASGDKTIRLWDANAGTALGGPLTGHRDWVRSVCFSPDGRLLASGSNDKTVRLWNTQTGAAVDEWLFAHSGKITSVCFSPDGEVLASGSQDRTIRLWEPQTGKPVGGPLEYHDGWVRSVRFSPDGELLASGCGDRSIRILSVTDTEARVLTGHSGDVNSVCFLPDGKVLASGSEDGTIRLWNTQTGAVMGEPLTGHSQTVWSVCCSPDGKLLASGSDDKTVRLWDPLAAAAVAGSPVSHHAKISTVCFSPDGKRIATVINGWLRGKIQLWDPQTGAAVGEPLTGHRGEICSVCFSPDGNLLASGSRDDTIRLWDSQTGAALGGPLRGHSSFVNSVCFSPDGKYLA</sequence>
<evidence type="ECO:0000259" key="5">
    <source>
        <dbReference type="Pfam" id="PF24883"/>
    </source>
</evidence>
<dbReference type="InterPro" id="IPR011047">
    <property type="entry name" value="Quinoprotein_ADH-like_sf"/>
</dbReference>
<dbReference type="SMART" id="SM00320">
    <property type="entry name" value="WD40"/>
    <property type="match status" value="9"/>
</dbReference>
<dbReference type="PANTHER" id="PTHR44019:SF8">
    <property type="entry name" value="POC1 CENTRIOLAR PROTEIN HOMOLOG"/>
    <property type="match status" value="1"/>
</dbReference>
<feature type="repeat" description="WD" evidence="3">
    <location>
        <begin position="704"/>
        <end position="745"/>
    </location>
</feature>
<keyword evidence="2" id="KW-0677">Repeat</keyword>
<dbReference type="Pfam" id="PF00400">
    <property type="entry name" value="WD40"/>
    <property type="match status" value="9"/>
</dbReference>